<dbReference type="AlphaFoldDB" id="L1J037"/>
<feature type="active site" description="Proton acceptor" evidence="11">
    <location>
        <position position="385"/>
    </location>
</feature>
<dbReference type="InterPro" id="IPR020615">
    <property type="entry name" value="Thiolase_acyl_enz_int_AS"/>
</dbReference>
<dbReference type="InterPro" id="IPR020617">
    <property type="entry name" value="Thiolase_C"/>
</dbReference>
<dbReference type="EC" id="2.3.1.16" evidence="10"/>
<dbReference type="Gene3D" id="3.40.47.10">
    <property type="match status" value="1"/>
</dbReference>
<dbReference type="CDD" id="cd00751">
    <property type="entry name" value="thiolase"/>
    <property type="match status" value="1"/>
</dbReference>
<gene>
    <name evidence="15" type="ORF">GUITHDRAFT_159886</name>
</gene>
<sequence length="432" mass="46896">MLRRLHNKDAVFVRGVRVPFCQSGTEYEDYMAYDLQREAIKGLLRKTAIPPEEIEYVCCGTVIQEVLTSNVARESAMAAGIPLSTPAHTVTLACISSNIAMATGIDKIRSGQLDTFLAGGVEIMSDVPIRFSRPVRKRLIKSSKMKSTGQMLGLLNGLKFSDLAPQAPGVAEFSTGEVMGHSADRLASAFGISREQQDKFAQRSHQLAFDAQAKGLFKEEIVPVKSSVKDHWVEQDNGIRPATDEQLSKLKPAFIKPHGTVTAANSSFLTDGASAALVMSEDKCKALGLSARARMKDYVFVSQDPKDQLLLGPAYAISKLLRKTGLKIEDVDVWELHEAFAGQVLANLAALNSDAWCKQWLGTDRVGELPVERLNTRGGSLSVGHPFAATGVRLTTWAADRLKQEDKQLAVVAACAAGGQGVAMLIERHPDY</sequence>
<keyword evidence="8" id="KW-0496">Mitochondrion</keyword>
<dbReference type="Pfam" id="PF00108">
    <property type="entry name" value="Thiolase_N"/>
    <property type="match status" value="1"/>
</dbReference>
<evidence type="ECO:0000313" key="16">
    <source>
        <dbReference type="EnsemblProtists" id="EKX41445"/>
    </source>
</evidence>
<evidence type="ECO:0000256" key="4">
    <source>
        <dbReference type="ARBA" id="ARBA00022490"/>
    </source>
</evidence>
<keyword evidence="17" id="KW-1185">Reference proteome</keyword>
<dbReference type="InterPro" id="IPR020613">
    <property type="entry name" value="Thiolase_CS"/>
</dbReference>
<evidence type="ECO:0000256" key="8">
    <source>
        <dbReference type="ARBA" id="ARBA00023128"/>
    </source>
</evidence>
<dbReference type="GO" id="GO:0003988">
    <property type="term" value="F:acetyl-CoA C-acyltransferase activity"/>
    <property type="evidence" value="ECO:0007669"/>
    <property type="project" value="UniProtKB-EC"/>
</dbReference>
<dbReference type="STRING" id="905079.L1J037"/>
<dbReference type="Pfam" id="PF02803">
    <property type="entry name" value="Thiolase_C"/>
    <property type="match status" value="1"/>
</dbReference>
<evidence type="ECO:0000259" key="14">
    <source>
        <dbReference type="Pfam" id="PF02803"/>
    </source>
</evidence>
<reference evidence="16" key="3">
    <citation type="submission" date="2016-03" db="UniProtKB">
        <authorList>
            <consortium name="EnsemblProtists"/>
        </authorList>
    </citation>
    <scope>IDENTIFICATION</scope>
</reference>
<dbReference type="KEGG" id="gtt:GUITHDRAFT_159886"/>
<evidence type="ECO:0000313" key="17">
    <source>
        <dbReference type="Proteomes" id="UP000011087"/>
    </source>
</evidence>
<keyword evidence="5 12" id="KW-0808">Transferase</keyword>
<dbReference type="GO" id="GO:0005739">
    <property type="term" value="C:mitochondrion"/>
    <property type="evidence" value="ECO:0007669"/>
    <property type="project" value="UniProtKB-SubCell"/>
</dbReference>
<keyword evidence="4" id="KW-0963">Cytoplasm</keyword>
<dbReference type="PANTHER" id="PTHR18919">
    <property type="entry name" value="ACETYL-COA C-ACYLTRANSFERASE"/>
    <property type="match status" value="1"/>
</dbReference>
<dbReference type="NCBIfam" id="TIGR01930">
    <property type="entry name" value="AcCoA-C-Actrans"/>
    <property type="match status" value="1"/>
</dbReference>
<comment type="pathway">
    <text evidence="2">Lipid metabolism; fatty acid beta-oxidation.</text>
</comment>
<dbReference type="InterPro" id="IPR020616">
    <property type="entry name" value="Thiolase_N"/>
</dbReference>
<evidence type="ECO:0000256" key="5">
    <source>
        <dbReference type="ARBA" id="ARBA00022679"/>
    </source>
</evidence>
<evidence type="ECO:0000256" key="12">
    <source>
        <dbReference type="RuleBase" id="RU003557"/>
    </source>
</evidence>
<feature type="domain" description="Thiolase N-terminal" evidence="13">
    <location>
        <begin position="11"/>
        <end position="282"/>
    </location>
</feature>
<accession>L1J037</accession>
<keyword evidence="7" id="KW-0443">Lipid metabolism</keyword>
<name>L1J037_GUITC</name>
<dbReference type="PaxDb" id="55529-EKX41445"/>
<dbReference type="HOGENOM" id="CLU_031026_2_0_1"/>
<dbReference type="PIRSF" id="PIRSF000429">
    <property type="entry name" value="Ac-CoA_Ac_transf"/>
    <property type="match status" value="1"/>
</dbReference>
<proteinExistence type="inferred from homology"/>
<dbReference type="OrthoDB" id="5404651at2759"/>
<dbReference type="eggNOG" id="KOG1392">
    <property type="taxonomic scope" value="Eukaryota"/>
</dbReference>
<dbReference type="EMBL" id="JH993023">
    <property type="protein sequence ID" value="EKX41445.1"/>
    <property type="molecule type" value="Genomic_DNA"/>
</dbReference>
<dbReference type="RefSeq" id="XP_005828425.1">
    <property type="nucleotide sequence ID" value="XM_005828368.1"/>
</dbReference>
<organism evidence="15">
    <name type="scientific">Guillardia theta (strain CCMP2712)</name>
    <name type="common">Cryptophyte</name>
    <dbReference type="NCBI Taxonomy" id="905079"/>
    <lineage>
        <taxon>Eukaryota</taxon>
        <taxon>Cryptophyceae</taxon>
        <taxon>Pyrenomonadales</taxon>
        <taxon>Geminigeraceae</taxon>
        <taxon>Guillardia</taxon>
    </lineage>
</organism>
<dbReference type="PROSITE" id="PS00737">
    <property type="entry name" value="THIOLASE_2"/>
    <property type="match status" value="1"/>
</dbReference>
<keyword evidence="6" id="KW-0276">Fatty acid metabolism</keyword>
<evidence type="ECO:0000256" key="2">
    <source>
        <dbReference type="ARBA" id="ARBA00005005"/>
    </source>
</evidence>
<reference evidence="17" key="2">
    <citation type="submission" date="2012-11" db="EMBL/GenBank/DDBJ databases">
        <authorList>
            <person name="Kuo A."/>
            <person name="Curtis B.A."/>
            <person name="Tanifuji G."/>
            <person name="Burki F."/>
            <person name="Gruber A."/>
            <person name="Irimia M."/>
            <person name="Maruyama S."/>
            <person name="Arias M.C."/>
            <person name="Ball S.G."/>
            <person name="Gile G.H."/>
            <person name="Hirakawa Y."/>
            <person name="Hopkins J.F."/>
            <person name="Rensing S.A."/>
            <person name="Schmutz J."/>
            <person name="Symeonidi A."/>
            <person name="Elias M."/>
            <person name="Eveleigh R.J."/>
            <person name="Herman E.K."/>
            <person name="Klute M.J."/>
            <person name="Nakayama T."/>
            <person name="Obornik M."/>
            <person name="Reyes-Prieto A."/>
            <person name="Armbrust E.V."/>
            <person name="Aves S.J."/>
            <person name="Beiko R.G."/>
            <person name="Coutinho P."/>
            <person name="Dacks J.B."/>
            <person name="Durnford D.G."/>
            <person name="Fast N.M."/>
            <person name="Green B.R."/>
            <person name="Grisdale C."/>
            <person name="Hempe F."/>
            <person name="Henrissat B."/>
            <person name="Hoppner M.P."/>
            <person name="Ishida K.-I."/>
            <person name="Kim E."/>
            <person name="Koreny L."/>
            <person name="Kroth P.G."/>
            <person name="Liu Y."/>
            <person name="Malik S.-B."/>
            <person name="Maier U.G."/>
            <person name="McRose D."/>
            <person name="Mock T."/>
            <person name="Neilson J.A."/>
            <person name="Onodera N.T."/>
            <person name="Poole A.M."/>
            <person name="Pritham E.J."/>
            <person name="Richards T.A."/>
            <person name="Rocap G."/>
            <person name="Roy S.W."/>
            <person name="Sarai C."/>
            <person name="Schaack S."/>
            <person name="Shirato S."/>
            <person name="Slamovits C.H."/>
            <person name="Spencer D.F."/>
            <person name="Suzuki S."/>
            <person name="Worden A.Z."/>
            <person name="Zauner S."/>
            <person name="Barry K."/>
            <person name="Bell C."/>
            <person name="Bharti A.K."/>
            <person name="Crow J.A."/>
            <person name="Grimwood J."/>
            <person name="Kramer R."/>
            <person name="Lindquist E."/>
            <person name="Lucas S."/>
            <person name="Salamov A."/>
            <person name="McFadden G.I."/>
            <person name="Lane C.E."/>
            <person name="Keeling P.J."/>
            <person name="Gray M.W."/>
            <person name="Grigoriev I.V."/>
            <person name="Archibald J.M."/>
        </authorList>
    </citation>
    <scope>NUCLEOTIDE SEQUENCE</scope>
    <source>
        <strain evidence="17">CCMP2712</strain>
    </source>
</reference>
<dbReference type="GO" id="GO:0006635">
    <property type="term" value="P:fatty acid beta-oxidation"/>
    <property type="evidence" value="ECO:0007669"/>
    <property type="project" value="TreeGrafter"/>
</dbReference>
<comment type="similarity">
    <text evidence="3 12">Belongs to the thiolase-like superfamily. Thiolase family.</text>
</comment>
<keyword evidence="9 12" id="KW-0012">Acyltransferase</keyword>
<evidence type="ECO:0000256" key="7">
    <source>
        <dbReference type="ARBA" id="ARBA00023098"/>
    </source>
</evidence>
<feature type="active site" description="Proton acceptor" evidence="11">
    <location>
        <position position="415"/>
    </location>
</feature>
<dbReference type="Proteomes" id="UP000011087">
    <property type="component" value="Unassembled WGS sequence"/>
</dbReference>
<feature type="domain" description="Thiolase C-terminal" evidence="14">
    <location>
        <begin position="291"/>
        <end position="428"/>
    </location>
</feature>
<dbReference type="OMA" id="MTAFPEP"/>
<dbReference type="FunFam" id="3.40.47.10:FF:000011">
    <property type="entry name" value="3-ketoacyl-CoA thiolase"/>
    <property type="match status" value="1"/>
</dbReference>
<dbReference type="PROSITE" id="PS00099">
    <property type="entry name" value="THIOLASE_3"/>
    <property type="match status" value="1"/>
</dbReference>
<protein>
    <recommendedName>
        <fullName evidence="10">acetyl-CoA C-acyltransferase</fullName>
        <ecNumber evidence="10">2.3.1.16</ecNumber>
    </recommendedName>
</protein>
<evidence type="ECO:0000256" key="3">
    <source>
        <dbReference type="ARBA" id="ARBA00010982"/>
    </source>
</evidence>
<dbReference type="GeneID" id="17298096"/>
<evidence type="ECO:0000256" key="1">
    <source>
        <dbReference type="ARBA" id="ARBA00004173"/>
    </source>
</evidence>
<dbReference type="InterPro" id="IPR002155">
    <property type="entry name" value="Thiolase"/>
</dbReference>
<feature type="active site" description="Acyl-thioester intermediate" evidence="11">
    <location>
        <position position="94"/>
    </location>
</feature>
<dbReference type="InterPro" id="IPR020610">
    <property type="entry name" value="Thiolase_AS"/>
</dbReference>
<evidence type="ECO:0000313" key="15">
    <source>
        <dbReference type="EMBL" id="EKX41445.1"/>
    </source>
</evidence>
<reference evidence="15 17" key="1">
    <citation type="journal article" date="2012" name="Nature">
        <title>Algal genomes reveal evolutionary mosaicism and the fate of nucleomorphs.</title>
        <authorList>
            <consortium name="DOE Joint Genome Institute"/>
            <person name="Curtis B.A."/>
            <person name="Tanifuji G."/>
            <person name="Burki F."/>
            <person name="Gruber A."/>
            <person name="Irimia M."/>
            <person name="Maruyama S."/>
            <person name="Arias M.C."/>
            <person name="Ball S.G."/>
            <person name="Gile G.H."/>
            <person name="Hirakawa Y."/>
            <person name="Hopkins J.F."/>
            <person name="Kuo A."/>
            <person name="Rensing S.A."/>
            <person name="Schmutz J."/>
            <person name="Symeonidi A."/>
            <person name="Elias M."/>
            <person name="Eveleigh R.J."/>
            <person name="Herman E.K."/>
            <person name="Klute M.J."/>
            <person name="Nakayama T."/>
            <person name="Obornik M."/>
            <person name="Reyes-Prieto A."/>
            <person name="Armbrust E.V."/>
            <person name="Aves S.J."/>
            <person name="Beiko R.G."/>
            <person name="Coutinho P."/>
            <person name="Dacks J.B."/>
            <person name="Durnford D.G."/>
            <person name="Fast N.M."/>
            <person name="Green B.R."/>
            <person name="Grisdale C.J."/>
            <person name="Hempel F."/>
            <person name="Henrissat B."/>
            <person name="Hoppner M.P."/>
            <person name="Ishida K."/>
            <person name="Kim E."/>
            <person name="Koreny L."/>
            <person name="Kroth P.G."/>
            <person name="Liu Y."/>
            <person name="Malik S.B."/>
            <person name="Maier U.G."/>
            <person name="McRose D."/>
            <person name="Mock T."/>
            <person name="Neilson J.A."/>
            <person name="Onodera N.T."/>
            <person name="Poole A.M."/>
            <person name="Pritham E.J."/>
            <person name="Richards T.A."/>
            <person name="Rocap G."/>
            <person name="Roy S.W."/>
            <person name="Sarai C."/>
            <person name="Schaack S."/>
            <person name="Shirato S."/>
            <person name="Slamovits C.H."/>
            <person name="Spencer D.F."/>
            <person name="Suzuki S."/>
            <person name="Worden A.Z."/>
            <person name="Zauner S."/>
            <person name="Barry K."/>
            <person name="Bell C."/>
            <person name="Bharti A.K."/>
            <person name="Crow J.A."/>
            <person name="Grimwood J."/>
            <person name="Kramer R."/>
            <person name="Lindquist E."/>
            <person name="Lucas S."/>
            <person name="Salamov A."/>
            <person name="McFadden G.I."/>
            <person name="Lane C.E."/>
            <person name="Keeling P.J."/>
            <person name="Gray M.W."/>
            <person name="Grigoriev I.V."/>
            <person name="Archibald J.M."/>
        </authorList>
    </citation>
    <scope>NUCLEOTIDE SEQUENCE</scope>
    <source>
        <strain evidence="15 17">CCMP2712</strain>
    </source>
</reference>
<comment type="subcellular location">
    <subcellularLocation>
        <location evidence="1">Mitochondrion</location>
    </subcellularLocation>
</comment>
<dbReference type="SUPFAM" id="SSF53901">
    <property type="entry name" value="Thiolase-like"/>
    <property type="match status" value="2"/>
</dbReference>
<evidence type="ECO:0000256" key="11">
    <source>
        <dbReference type="PIRSR" id="PIRSR000429-1"/>
    </source>
</evidence>
<dbReference type="InterPro" id="IPR016039">
    <property type="entry name" value="Thiolase-like"/>
</dbReference>
<evidence type="ECO:0000256" key="9">
    <source>
        <dbReference type="ARBA" id="ARBA00023315"/>
    </source>
</evidence>
<dbReference type="EnsemblProtists" id="EKX41445">
    <property type="protein sequence ID" value="EKX41445"/>
    <property type="gene ID" value="GUITHDRAFT_159886"/>
</dbReference>
<dbReference type="PANTHER" id="PTHR18919:SF153">
    <property type="entry name" value="TRIFUNCTIONAL ENZYME SUBUNIT BETA, MITOCHONDRIAL"/>
    <property type="match status" value="1"/>
</dbReference>
<evidence type="ECO:0000256" key="10">
    <source>
        <dbReference type="ARBA" id="ARBA00024073"/>
    </source>
</evidence>
<evidence type="ECO:0000256" key="6">
    <source>
        <dbReference type="ARBA" id="ARBA00022832"/>
    </source>
</evidence>
<dbReference type="PROSITE" id="PS00098">
    <property type="entry name" value="THIOLASE_1"/>
    <property type="match status" value="1"/>
</dbReference>
<evidence type="ECO:0000259" key="13">
    <source>
        <dbReference type="Pfam" id="PF00108"/>
    </source>
</evidence>